<evidence type="ECO:0000313" key="2">
    <source>
        <dbReference type="EMBL" id="MCD7467053.1"/>
    </source>
</evidence>
<comment type="caution">
    <text evidence="2">The sequence shown here is derived from an EMBL/GenBank/DDBJ whole genome shotgun (WGS) entry which is preliminary data.</text>
</comment>
<accession>A0ABS8T7D7</accession>
<dbReference type="Proteomes" id="UP000823775">
    <property type="component" value="Unassembled WGS sequence"/>
</dbReference>
<dbReference type="EMBL" id="JACEIK010001195">
    <property type="protein sequence ID" value="MCD7467053.1"/>
    <property type="molecule type" value="Genomic_DNA"/>
</dbReference>
<name>A0ABS8T7D7_DATST</name>
<sequence length="154" mass="17186">MQCLLSTWVSDSFPSGIHRVVNSNLVRPRDEQIDAKMQCLLSIMELALRCTLVTPDARISIEDTLSTLKKIRLQLCMFDREQMKISKGEKSCTPNSGHLSAAKQQADTSANSNVNSNTNGTDIVENFVQQTGQQLVTNEVQNNASNEFLERILE</sequence>
<feature type="compositionally biased region" description="Low complexity" evidence="1">
    <location>
        <begin position="108"/>
        <end position="120"/>
    </location>
</feature>
<reference evidence="2 3" key="1">
    <citation type="journal article" date="2021" name="BMC Genomics">
        <title>Datura genome reveals duplications of psychoactive alkaloid biosynthetic genes and high mutation rate following tissue culture.</title>
        <authorList>
            <person name="Rajewski A."/>
            <person name="Carter-House D."/>
            <person name="Stajich J."/>
            <person name="Litt A."/>
        </authorList>
    </citation>
    <scope>NUCLEOTIDE SEQUENCE [LARGE SCALE GENOMIC DNA]</scope>
    <source>
        <strain evidence="2">AR-01</strain>
    </source>
</reference>
<protein>
    <submittedName>
        <fullName evidence="2">Uncharacterized protein</fullName>
    </submittedName>
</protein>
<feature type="compositionally biased region" description="Polar residues" evidence="1">
    <location>
        <begin position="92"/>
        <end position="107"/>
    </location>
</feature>
<evidence type="ECO:0000313" key="3">
    <source>
        <dbReference type="Proteomes" id="UP000823775"/>
    </source>
</evidence>
<organism evidence="2 3">
    <name type="scientific">Datura stramonium</name>
    <name type="common">Jimsonweed</name>
    <name type="synonym">Common thornapple</name>
    <dbReference type="NCBI Taxonomy" id="4076"/>
    <lineage>
        <taxon>Eukaryota</taxon>
        <taxon>Viridiplantae</taxon>
        <taxon>Streptophyta</taxon>
        <taxon>Embryophyta</taxon>
        <taxon>Tracheophyta</taxon>
        <taxon>Spermatophyta</taxon>
        <taxon>Magnoliopsida</taxon>
        <taxon>eudicotyledons</taxon>
        <taxon>Gunneridae</taxon>
        <taxon>Pentapetalae</taxon>
        <taxon>asterids</taxon>
        <taxon>lamiids</taxon>
        <taxon>Solanales</taxon>
        <taxon>Solanaceae</taxon>
        <taxon>Solanoideae</taxon>
        <taxon>Datureae</taxon>
        <taxon>Datura</taxon>
    </lineage>
</organism>
<keyword evidence="3" id="KW-1185">Reference proteome</keyword>
<evidence type="ECO:0000256" key="1">
    <source>
        <dbReference type="SAM" id="MobiDB-lite"/>
    </source>
</evidence>
<gene>
    <name evidence="2" type="ORF">HAX54_004246</name>
</gene>
<feature type="region of interest" description="Disordered" evidence="1">
    <location>
        <begin position="87"/>
        <end position="120"/>
    </location>
</feature>
<proteinExistence type="predicted"/>